<dbReference type="EMBL" id="ML736340">
    <property type="protein sequence ID" value="KAE8372811.1"/>
    <property type="molecule type" value="Genomic_DNA"/>
</dbReference>
<dbReference type="AlphaFoldDB" id="A0A5N7ASH9"/>
<protein>
    <submittedName>
        <fullName evidence="1">Uncharacterized protein</fullName>
    </submittedName>
</protein>
<organism evidence="1 2">
    <name type="scientific">Aspergillus bertholletiae</name>
    <dbReference type="NCBI Taxonomy" id="1226010"/>
    <lineage>
        <taxon>Eukaryota</taxon>
        <taxon>Fungi</taxon>
        <taxon>Dikarya</taxon>
        <taxon>Ascomycota</taxon>
        <taxon>Pezizomycotina</taxon>
        <taxon>Eurotiomycetes</taxon>
        <taxon>Eurotiomycetidae</taxon>
        <taxon>Eurotiales</taxon>
        <taxon>Aspergillaceae</taxon>
        <taxon>Aspergillus</taxon>
        <taxon>Aspergillus subgen. Circumdati</taxon>
    </lineage>
</organism>
<name>A0A5N7ASH9_9EURO</name>
<gene>
    <name evidence="1" type="ORF">BDV26DRAFT_273335</name>
</gene>
<dbReference type="Proteomes" id="UP000326198">
    <property type="component" value="Unassembled WGS sequence"/>
</dbReference>
<sequence length="150" mass="16639">MSSSTWLRLDRSAKQSESVYNVPTEPMPVDTSLHKSSEFTSSPLVLPRSASIHFSSSSSRVKGSDRVWLRSTREAAIPPERTSISEFFLYASSVSLSFCFSALCSSLSSPVSRPFHIHSRSPPKNWKTRSRVVVNWATLVPKSPLSCCLT</sequence>
<reference evidence="1 2" key="1">
    <citation type="submission" date="2019-04" db="EMBL/GenBank/DDBJ databases">
        <title>Friends and foes A comparative genomics studyof 23 Aspergillus species from section Flavi.</title>
        <authorList>
            <consortium name="DOE Joint Genome Institute"/>
            <person name="Kjaerbolling I."/>
            <person name="Vesth T."/>
            <person name="Frisvad J.C."/>
            <person name="Nybo J.L."/>
            <person name="Theobald S."/>
            <person name="Kildgaard S."/>
            <person name="Isbrandt T."/>
            <person name="Kuo A."/>
            <person name="Sato A."/>
            <person name="Lyhne E.K."/>
            <person name="Kogle M.E."/>
            <person name="Wiebenga A."/>
            <person name="Kun R.S."/>
            <person name="Lubbers R.J."/>
            <person name="Makela M.R."/>
            <person name="Barry K."/>
            <person name="Chovatia M."/>
            <person name="Clum A."/>
            <person name="Daum C."/>
            <person name="Haridas S."/>
            <person name="He G."/>
            <person name="LaButti K."/>
            <person name="Lipzen A."/>
            <person name="Mondo S."/>
            <person name="Riley R."/>
            <person name="Salamov A."/>
            <person name="Simmons B.A."/>
            <person name="Magnuson J.K."/>
            <person name="Henrissat B."/>
            <person name="Mortensen U.H."/>
            <person name="Larsen T.O."/>
            <person name="Devries R.P."/>
            <person name="Grigoriev I.V."/>
            <person name="Machida M."/>
            <person name="Baker S.E."/>
            <person name="Andersen M.R."/>
        </authorList>
    </citation>
    <scope>NUCLEOTIDE SEQUENCE [LARGE SCALE GENOMIC DNA]</scope>
    <source>
        <strain evidence="1 2">IBT 29228</strain>
    </source>
</reference>
<evidence type="ECO:0000313" key="1">
    <source>
        <dbReference type="EMBL" id="KAE8372811.1"/>
    </source>
</evidence>
<evidence type="ECO:0000313" key="2">
    <source>
        <dbReference type="Proteomes" id="UP000326198"/>
    </source>
</evidence>
<accession>A0A5N7ASH9</accession>
<keyword evidence="2" id="KW-1185">Reference proteome</keyword>
<proteinExistence type="predicted"/>